<keyword evidence="3" id="KW-0732">Signal</keyword>
<feature type="signal peptide" evidence="3">
    <location>
        <begin position="1"/>
        <end position="24"/>
    </location>
</feature>
<evidence type="ECO:0000256" key="3">
    <source>
        <dbReference type="SAM" id="SignalP"/>
    </source>
</evidence>
<feature type="chain" id="PRO_5044775128" evidence="3">
    <location>
        <begin position="25"/>
        <end position="318"/>
    </location>
</feature>
<accession>A0ABD0L7W8</accession>
<dbReference type="EMBL" id="JACVVK020000075">
    <property type="protein sequence ID" value="KAK7495360.1"/>
    <property type="molecule type" value="Genomic_DNA"/>
</dbReference>
<feature type="region of interest" description="Disordered" evidence="1">
    <location>
        <begin position="272"/>
        <end position="318"/>
    </location>
</feature>
<evidence type="ECO:0000256" key="1">
    <source>
        <dbReference type="SAM" id="MobiDB-lite"/>
    </source>
</evidence>
<keyword evidence="5" id="KW-1185">Reference proteome</keyword>
<dbReference type="AlphaFoldDB" id="A0ABD0L7W8"/>
<sequence>MTRIGIGNIHVFIISWMIVALTDASGDSDDNTQVPPDVNGTAENQENAEQSRKPNTIVLGVTASLAMTVIIIAIIVVRSKSGKSRPVSEPAVHMRVAREESPVVVRQIQTTQPRALSGYYCTVECEPVSITRTRAERTQPTQEPDYSDTYESKCHDADRAECVGGSSVACASLGDEMYENSLSPYEGHLADSAVWIWRIDTKPPHETKVIFNITRKRNISQQQPQTRDNDGESTGRPATPPCLEVLGVSPPPTPEAQVLCRRPLVLPCVTGEDAPVCSPSAPEAADTGHGYLTPVPPRKATTGEDTGSVKSQSSSTVV</sequence>
<keyword evidence="2" id="KW-1133">Transmembrane helix</keyword>
<proteinExistence type="predicted"/>
<evidence type="ECO:0000256" key="2">
    <source>
        <dbReference type="SAM" id="Phobius"/>
    </source>
</evidence>
<keyword evidence="2" id="KW-0472">Membrane</keyword>
<feature type="region of interest" description="Disordered" evidence="1">
    <location>
        <begin position="26"/>
        <end position="53"/>
    </location>
</feature>
<gene>
    <name evidence="4" type="ORF">BaRGS_00013299</name>
</gene>
<reference evidence="4 5" key="1">
    <citation type="journal article" date="2023" name="Sci. Data">
        <title>Genome assembly of the Korean intertidal mud-creeper Batillaria attramentaria.</title>
        <authorList>
            <person name="Patra A.K."/>
            <person name="Ho P.T."/>
            <person name="Jun S."/>
            <person name="Lee S.J."/>
            <person name="Kim Y."/>
            <person name="Won Y.J."/>
        </authorList>
    </citation>
    <scope>NUCLEOTIDE SEQUENCE [LARGE SCALE GENOMIC DNA]</scope>
    <source>
        <strain evidence="4">Wonlab-2016</strain>
    </source>
</reference>
<feature type="region of interest" description="Disordered" evidence="1">
    <location>
        <begin position="215"/>
        <end position="240"/>
    </location>
</feature>
<organism evidence="4 5">
    <name type="scientific">Batillaria attramentaria</name>
    <dbReference type="NCBI Taxonomy" id="370345"/>
    <lineage>
        <taxon>Eukaryota</taxon>
        <taxon>Metazoa</taxon>
        <taxon>Spiralia</taxon>
        <taxon>Lophotrochozoa</taxon>
        <taxon>Mollusca</taxon>
        <taxon>Gastropoda</taxon>
        <taxon>Caenogastropoda</taxon>
        <taxon>Sorbeoconcha</taxon>
        <taxon>Cerithioidea</taxon>
        <taxon>Batillariidae</taxon>
        <taxon>Batillaria</taxon>
    </lineage>
</organism>
<feature type="compositionally biased region" description="Polar residues" evidence="1">
    <location>
        <begin position="303"/>
        <end position="318"/>
    </location>
</feature>
<feature type="transmembrane region" description="Helical" evidence="2">
    <location>
        <begin position="57"/>
        <end position="77"/>
    </location>
</feature>
<evidence type="ECO:0000313" key="5">
    <source>
        <dbReference type="Proteomes" id="UP001519460"/>
    </source>
</evidence>
<comment type="caution">
    <text evidence="4">The sequence shown here is derived from an EMBL/GenBank/DDBJ whole genome shotgun (WGS) entry which is preliminary data.</text>
</comment>
<keyword evidence="2" id="KW-0812">Transmembrane</keyword>
<evidence type="ECO:0000313" key="4">
    <source>
        <dbReference type="EMBL" id="KAK7495360.1"/>
    </source>
</evidence>
<dbReference type="Proteomes" id="UP001519460">
    <property type="component" value="Unassembled WGS sequence"/>
</dbReference>
<name>A0ABD0L7W8_9CAEN</name>
<protein>
    <submittedName>
        <fullName evidence="4">Uncharacterized protein</fullName>
    </submittedName>
</protein>